<evidence type="ECO:0000313" key="2">
    <source>
        <dbReference type="EMBL" id="QNT59864.1"/>
    </source>
</evidence>
<feature type="transmembrane region" description="Helical" evidence="1">
    <location>
        <begin position="12"/>
        <end position="34"/>
    </location>
</feature>
<feature type="transmembrane region" description="Helical" evidence="1">
    <location>
        <begin position="40"/>
        <end position="58"/>
    </location>
</feature>
<evidence type="ECO:0000256" key="1">
    <source>
        <dbReference type="SAM" id="Phobius"/>
    </source>
</evidence>
<gene>
    <name evidence="2" type="ORF">H7A79_1779</name>
</gene>
<protein>
    <submittedName>
        <fullName evidence="2">Uncharacterized protein</fullName>
    </submittedName>
</protein>
<dbReference type="KEGG" id="nmus:H7A79_1779"/>
<dbReference type="AlphaFoldDB" id="A0A7H1MDZ9"/>
<keyword evidence="3" id="KW-1185">Reference proteome</keyword>
<keyword evidence="1" id="KW-1133">Transmembrane helix</keyword>
<organism evidence="2 3">
    <name type="scientific">Neisseria musculi</name>
    <dbReference type="NCBI Taxonomy" id="1815583"/>
    <lineage>
        <taxon>Bacteria</taxon>
        <taxon>Pseudomonadati</taxon>
        <taxon>Pseudomonadota</taxon>
        <taxon>Betaproteobacteria</taxon>
        <taxon>Neisseriales</taxon>
        <taxon>Neisseriaceae</taxon>
        <taxon>Neisseria</taxon>
    </lineage>
</organism>
<proteinExistence type="predicted"/>
<dbReference type="EMBL" id="CP060414">
    <property type="protein sequence ID" value="QNT59864.1"/>
    <property type="molecule type" value="Genomic_DNA"/>
</dbReference>
<keyword evidence="1" id="KW-0812">Transmembrane</keyword>
<sequence length="85" mass="9378">MSASKLLNELSAFADNIFGMLGLAFAVLFILVLFAVGFAFYPIASSVVAVLFVIGLFFRQNNTLCAHRVGFYAHRVWVFRVSLNG</sequence>
<accession>A0A7H1MDZ9</accession>
<name>A0A7H1MDZ9_9NEIS</name>
<keyword evidence="1" id="KW-0472">Membrane</keyword>
<evidence type="ECO:0000313" key="3">
    <source>
        <dbReference type="Proteomes" id="UP000516412"/>
    </source>
</evidence>
<dbReference type="Proteomes" id="UP000516412">
    <property type="component" value="Chromosome"/>
</dbReference>
<reference evidence="2" key="1">
    <citation type="submission" date="2024-06" db="EMBL/GenBank/DDBJ databases">
        <title>Complete Genome Sequence of mouse commensal type strain Neisseria musculi.</title>
        <authorList>
            <person name="Thapa E."/>
            <person name="Aluvathingal J."/>
            <person name="Nadendla S."/>
            <person name="Mehta A."/>
            <person name="Tettelin H."/>
            <person name="Weyand N.J."/>
        </authorList>
    </citation>
    <scope>NUCLEOTIDE SEQUENCE</scope>
    <source>
        <strain evidence="2">NW831</strain>
    </source>
</reference>